<dbReference type="InterPro" id="IPR001584">
    <property type="entry name" value="Integrase_cat-core"/>
</dbReference>
<sequence>MPAAKVNSTGRRNTSSMEVLRRPVEFTQYTSFRFTTHLAAAGIAASIGSVGDALDNALIESTIGLYKTELIKPRGPWRSLAQVELATAEWVDWYNQAGLPGILASPTTRRFRRPWSRLPGGLGLGRGGPVARTIGIH</sequence>
<dbReference type="Pfam" id="PF13683">
    <property type="entry name" value="rve_3"/>
    <property type="match status" value="1"/>
</dbReference>
<protein>
    <recommendedName>
        <fullName evidence="1">Integrase catalytic domain-containing protein</fullName>
    </recommendedName>
</protein>
<dbReference type="AlphaFoldDB" id="A0A8J3PLX7"/>
<keyword evidence="3" id="KW-1185">Reference proteome</keyword>
<reference evidence="2" key="1">
    <citation type="submission" date="2021-01" db="EMBL/GenBank/DDBJ databases">
        <title>Whole genome shotgun sequence of Planosporangium flavigriseum NBRC 105377.</title>
        <authorList>
            <person name="Komaki H."/>
            <person name="Tamura T."/>
        </authorList>
    </citation>
    <scope>NUCLEOTIDE SEQUENCE</scope>
    <source>
        <strain evidence="2">NBRC 105377</strain>
    </source>
</reference>
<feature type="domain" description="Integrase catalytic" evidence="1">
    <location>
        <begin position="42"/>
        <end position="96"/>
    </location>
</feature>
<dbReference type="GO" id="GO:0015074">
    <property type="term" value="P:DNA integration"/>
    <property type="evidence" value="ECO:0007669"/>
    <property type="project" value="InterPro"/>
</dbReference>
<dbReference type="SUPFAM" id="SSF53098">
    <property type="entry name" value="Ribonuclease H-like"/>
    <property type="match status" value="1"/>
</dbReference>
<evidence type="ECO:0000313" key="2">
    <source>
        <dbReference type="EMBL" id="GIG74956.1"/>
    </source>
</evidence>
<dbReference type="InterPro" id="IPR012337">
    <property type="entry name" value="RNaseH-like_sf"/>
</dbReference>
<evidence type="ECO:0000259" key="1">
    <source>
        <dbReference type="Pfam" id="PF13683"/>
    </source>
</evidence>
<gene>
    <name evidence="2" type="ORF">Pfl04_33600</name>
</gene>
<dbReference type="Proteomes" id="UP000653674">
    <property type="component" value="Unassembled WGS sequence"/>
</dbReference>
<name>A0A8J3PLX7_9ACTN</name>
<evidence type="ECO:0000313" key="3">
    <source>
        <dbReference type="Proteomes" id="UP000653674"/>
    </source>
</evidence>
<dbReference type="EMBL" id="BONU01000024">
    <property type="protein sequence ID" value="GIG74956.1"/>
    <property type="molecule type" value="Genomic_DNA"/>
</dbReference>
<comment type="caution">
    <text evidence="2">The sequence shown here is derived from an EMBL/GenBank/DDBJ whole genome shotgun (WGS) entry which is preliminary data.</text>
</comment>
<accession>A0A8J3PLX7</accession>
<proteinExistence type="predicted"/>
<organism evidence="2 3">
    <name type="scientific">Planosporangium flavigriseum</name>
    <dbReference type="NCBI Taxonomy" id="373681"/>
    <lineage>
        <taxon>Bacteria</taxon>
        <taxon>Bacillati</taxon>
        <taxon>Actinomycetota</taxon>
        <taxon>Actinomycetes</taxon>
        <taxon>Micromonosporales</taxon>
        <taxon>Micromonosporaceae</taxon>
        <taxon>Planosporangium</taxon>
    </lineage>
</organism>